<dbReference type="EMBL" id="JAQIZT010000001">
    <property type="protein sequence ID" value="KAJ7012426.1"/>
    <property type="molecule type" value="Genomic_DNA"/>
</dbReference>
<comment type="caution">
    <text evidence="1">The sequence shown here is derived from an EMBL/GenBank/DDBJ whole genome shotgun (WGS) entry which is preliminary data.</text>
</comment>
<accession>A0AAD6WHX1</accession>
<gene>
    <name evidence="1" type="ORF">NC653_002467</name>
</gene>
<keyword evidence="2" id="KW-1185">Reference proteome</keyword>
<organism evidence="1 2">
    <name type="scientific">Populus alba x Populus x berolinensis</name>
    <dbReference type="NCBI Taxonomy" id="444605"/>
    <lineage>
        <taxon>Eukaryota</taxon>
        <taxon>Viridiplantae</taxon>
        <taxon>Streptophyta</taxon>
        <taxon>Embryophyta</taxon>
        <taxon>Tracheophyta</taxon>
        <taxon>Spermatophyta</taxon>
        <taxon>Magnoliopsida</taxon>
        <taxon>eudicotyledons</taxon>
        <taxon>Gunneridae</taxon>
        <taxon>Pentapetalae</taxon>
        <taxon>rosids</taxon>
        <taxon>fabids</taxon>
        <taxon>Malpighiales</taxon>
        <taxon>Salicaceae</taxon>
        <taxon>Saliceae</taxon>
        <taxon>Populus</taxon>
    </lineage>
</organism>
<dbReference type="AlphaFoldDB" id="A0AAD6WHX1"/>
<proteinExistence type="predicted"/>
<protein>
    <submittedName>
        <fullName evidence="1">Uncharacterized protein</fullName>
    </submittedName>
</protein>
<evidence type="ECO:0000313" key="2">
    <source>
        <dbReference type="Proteomes" id="UP001164929"/>
    </source>
</evidence>
<reference evidence="1 2" key="1">
    <citation type="journal article" date="2023" name="Mol. Ecol. Resour.">
        <title>Chromosome-level genome assembly of a triploid poplar Populus alba 'Berolinensis'.</title>
        <authorList>
            <person name="Chen S."/>
            <person name="Yu Y."/>
            <person name="Wang X."/>
            <person name="Wang S."/>
            <person name="Zhang T."/>
            <person name="Zhou Y."/>
            <person name="He R."/>
            <person name="Meng N."/>
            <person name="Wang Y."/>
            <person name="Liu W."/>
            <person name="Liu Z."/>
            <person name="Liu J."/>
            <person name="Guo Q."/>
            <person name="Huang H."/>
            <person name="Sederoff R.R."/>
            <person name="Wang G."/>
            <person name="Qu G."/>
            <person name="Chen S."/>
        </authorList>
    </citation>
    <scope>NUCLEOTIDE SEQUENCE [LARGE SCALE GENOMIC DNA]</scope>
    <source>
        <strain evidence="1">SC-2020</strain>
    </source>
</reference>
<name>A0AAD6WHX1_9ROSI</name>
<sequence>MSKGGRRLCFGHVCAAADADSGLGEGEDLRAARLRREQLKNTTRAGAVFGPEMKGVAAGFCLTELEMVGTIEATTNLYFWGNRERERFFVAL</sequence>
<dbReference type="Proteomes" id="UP001164929">
    <property type="component" value="Chromosome 1"/>
</dbReference>
<evidence type="ECO:0000313" key="1">
    <source>
        <dbReference type="EMBL" id="KAJ7012426.1"/>
    </source>
</evidence>